<evidence type="ECO:0000256" key="1">
    <source>
        <dbReference type="SAM" id="Phobius"/>
    </source>
</evidence>
<keyword evidence="1" id="KW-1133">Transmembrane helix</keyword>
<evidence type="ECO:0000313" key="4">
    <source>
        <dbReference type="Proteomes" id="UP000275941"/>
    </source>
</evidence>
<protein>
    <submittedName>
        <fullName evidence="2">PcfH protein</fullName>
    </submittedName>
</protein>
<organism evidence="2 4">
    <name type="scientific">Enterococcus faecalis</name>
    <name type="common">Streptococcus faecalis</name>
    <dbReference type="NCBI Taxonomy" id="1351"/>
    <lineage>
        <taxon>Bacteria</taxon>
        <taxon>Bacillati</taxon>
        <taxon>Bacillota</taxon>
        <taxon>Bacilli</taxon>
        <taxon>Lactobacillales</taxon>
        <taxon>Enterococcaceae</taxon>
        <taxon>Enterococcus</taxon>
    </lineage>
</organism>
<evidence type="ECO:0000313" key="2">
    <source>
        <dbReference type="EMBL" id="ROY47063.1"/>
    </source>
</evidence>
<accession>A0A1G1SCT0</accession>
<dbReference type="Proteomes" id="UP000305511">
    <property type="component" value="Unassembled WGS sequence"/>
</dbReference>
<feature type="transmembrane region" description="Helical" evidence="1">
    <location>
        <begin position="72"/>
        <end position="91"/>
    </location>
</feature>
<proteinExistence type="predicted"/>
<gene>
    <name evidence="2" type="ORF">EGW70_13210</name>
    <name evidence="3" type="ORF">EY666_08770</name>
</gene>
<feature type="transmembrane region" description="Helical" evidence="1">
    <location>
        <begin position="40"/>
        <end position="60"/>
    </location>
</feature>
<evidence type="ECO:0000313" key="3">
    <source>
        <dbReference type="EMBL" id="TKK85705.1"/>
    </source>
</evidence>
<sequence length="116" mass="13616">MLILKRGLSVVLFLPCFILRLLFRYIGLLTILTSGFTTTLILIVARILAFIFLVYPIVILTTEELRMEWASWIAWLLFGLIVLFFHYLAAWNEDLGSWFLDFSNWLSRVPSKLWAE</sequence>
<dbReference type="RefSeq" id="WP_002367698.1">
    <property type="nucleotide sequence ID" value="NZ_AP027137.1"/>
</dbReference>
<reference evidence="2 4" key="1">
    <citation type="submission" date="2018-10" db="EMBL/GenBank/DDBJ databases">
        <title>Genotypes and phenotypes of Enterococci isolated from broiler chickens.</title>
        <authorList>
            <person name="Muhammad A.R."/>
            <person name="Diarra M.S."/>
        </authorList>
    </citation>
    <scope>NUCLEOTIDE SEQUENCE [LARGE SCALE GENOMIC DNA]</scope>
    <source>
        <strain evidence="2 4">P7 C A21</strain>
    </source>
</reference>
<dbReference type="EMBL" id="RKOR01000047">
    <property type="protein sequence ID" value="ROY47063.1"/>
    <property type="molecule type" value="Genomic_DNA"/>
</dbReference>
<reference evidence="3 5" key="2">
    <citation type="submission" date="2019-02" db="EMBL/GenBank/DDBJ databases">
        <title>Bacteria dissemination in different level of health care in South Africa: the effectiveness of infections prevention and control.</title>
        <authorList>
            <person name="Shobo C."/>
            <person name="Amoako D.G."/>
            <person name="Allam M."/>
            <person name="Ismail A."/>
            <person name="Bester L.A."/>
            <person name="Essack S.Y."/>
        </authorList>
    </citation>
    <scope>NUCLEOTIDE SEQUENCE [LARGE SCALE GENOMIC DNA]</scope>
    <source>
        <strain evidence="3 5">2SIL2</strain>
    </source>
</reference>
<evidence type="ECO:0000313" key="5">
    <source>
        <dbReference type="Proteomes" id="UP000305511"/>
    </source>
</evidence>
<keyword evidence="1" id="KW-0812">Transmembrane</keyword>
<dbReference type="EMBL" id="SIYF01000199">
    <property type="protein sequence ID" value="TKK85705.1"/>
    <property type="molecule type" value="Genomic_DNA"/>
</dbReference>
<keyword evidence="1" id="KW-0472">Membrane</keyword>
<comment type="caution">
    <text evidence="2">The sequence shown here is derived from an EMBL/GenBank/DDBJ whole genome shotgun (WGS) entry which is preliminary data.</text>
</comment>
<dbReference type="Proteomes" id="UP000275941">
    <property type="component" value="Unassembled WGS sequence"/>
</dbReference>
<name>A0A1G1SCT0_ENTFL</name>
<dbReference type="AlphaFoldDB" id="A0A1G1SCT0"/>